<name>A0A177DR78_ALTAL</name>
<evidence type="ECO:0000313" key="2">
    <source>
        <dbReference type="Proteomes" id="UP000077248"/>
    </source>
</evidence>
<proteinExistence type="predicted"/>
<dbReference type="Proteomes" id="UP000077248">
    <property type="component" value="Unassembled WGS sequence"/>
</dbReference>
<dbReference type="KEGG" id="aalt:CC77DRAFT_1020038"/>
<keyword evidence="2" id="KW-1185">Reference proteome</keyword>
<dbReference type="GeneID" id="29110560"/>
<organism evidence="1 2">
    <name type="scientific">Alternaria alternata</name>
    <name type="common">Alternaria rot fungus</name>
    <name type="synonym">Torula alternata</name>
    <dbReference type="NCBI Taxonomy" id="5599"/>
    <lineage>
        <taxon>Eukaryota</taxon>
        <taxon>Fungi</taxon>
        <taxon>Dikarya</taxon>
        <taxon>Ascomycota</taxon>
        <taxon>Pezizomycotina</taxon>
        <taxon>Dothideomycetes</taxon>
        <taxon>Pleosporomycetidae</taxon>
        <taxon>Pleosporales</taxon>
        <taxon>Pleosporineae</taxon>
        <taxon>Pleosporaceae</taxon>
        <taxon>Alternaria</taxon>
        <taxon>Alternaria sect. Alternaria</taxon>
        <taxon>Alternaria alternata complex</taxon>
    </lineage>
</organism>
<evidence type="ECO:0000313" key="1">
    <source>
        <dbReference type="EMBL" id="OAG21249.1"/>
    </source>
</evidence>
<accession>A0A177DR78</accession>
<protein>
    <submittedName>
        <fullName evidence="1">Uncharacterized protein</fullName>
    </submittedName>
</protein>
<dbReference type="EMBL" id="KV441477">
    <property type="protein sequence ID" value="OAG21249.1"/>
    <property type="molecule type" value="Genomic_DNA"/>
</dbReference>
<sequence length="151" mass="16520">MLFAISRPKIPGETQPLDGGRKSFPKVWLLSSFANCHNRQAATPVRQMKERLRLLNQSATTNANLLHFGHTIRSVSETDFAFVTTIEKSTSACCSATASLLFRNPAVVPLAPVCPVSRSEMHHRQDASARRSTTASTDWENAATGCVYSGQ</sequence>
<dbReference type="RefSeq" id="XP_018386670.1">
    <property type="nucleotide sequence ID" value="XM_018524966.1"/>
</dbReference>
<dbReference type="VEuPathDB" id="FungiDB:CC77DRAFT_1020038"/>
<gene>
    <name evidence="1" type="ORF">CC77DRAFT_1020038</name>
</gene>
<dbReference type="AlphaFoldDB" id="A0A177DR78"/>
<reference evidence="1 2" key="1">
    <citation type="submission" date="2016-05" db="EMBL/GenBank/DDBJ databases">
        <title>Comparative analysis of secretome profiles of manganese(II)-oxidizing ascomycete fungi.</title>
        <authorList>
            <consortium name="DOE Joint Genome Institute"/>
            <person name="Zeiner C.A."/>
            <person name="Purvine S.O."/>
            <person name="Zink E.M."/>
            <person name="Wu S."/>
            <person name="Pasa-Tolic L."/>
            <person name="Chaput D.L."/>
            <person name="Haridas S."/>
            <person name="Grigoriev I.V."/>
            <person name="Santelli C.M."/>
            <person name="Hansel C.M."/>
        </authorList>
    </citation>
    <scope>NUCLEOTIDE SEQUENCE [LARGE SCALE GENOMIC DNA]</scope>
    <source>
        <strain evidence="1 2">SRC1lrK2f</strain>
    </source>
</reference>